<comment type="caution">
    <text evidence="2">The sequence shown here is derived from an EMBL/GenBank/DDBJ whole genome shotgun (WGS) entry which is preliminary data.</text>
</comment>
<dbReference type="EMBL" id="BHYM01000079">
    <property type="protein sequence ID" value="GCE43577.1"/>
    <property type="molecule type" value="Genomic_DNA"/>
</dbReference>
<evidence type="ECO:0000256" key="1">
    <source>
        <dbReference type="SAM" id="SignalP"/>
    </source>
</evidence>
<sequence length="60" mass="6620">MFTPRIRRFARSSMLLSVIGLSVLGGVGAANAASADAPRHTDDVYICWYDDGYSTTYWIC</sequence>
<organism evidence="2 3">
    <name type="scientific">Rhodococcus wratislaviensis</name>
    <name type="common">Tsukamurella wratislaviensis</name>
    <dbReference type="NCBI Taxonomy" id="44752"/>
    <lineage>
        <taxon>Bacteria</taxon>
        <taxon>Bacillati</taxon>
        <taxon>Actinomycetota</taxon>
        <taxon>Actinomycetes</taxon>
        <taxon>Mycobacteriales</taxon>
        <taxon>Nocardiaceae</taxon>
        <taxon>Rhodococcus</taxon>
    </lineage>
</organism>
<keyword evidence="1" id="KW-0732">Signal</keyword>
<dbReference type="AlphaFoldDB" id="A0A402CJ23"/>
<evidence type="ECO:0000313" key="3">
    <source>
        <dbReference type="Proteomes" id="UP000287519"/>
    </source>
</evidence>
<gene>
    <name evidence="2" type="ORF">Rhow_007807</name>
</gene>
<feature type="signal peptide" evidence="1">
    <location>
        <begin position="1"/>
        <end position="32"/>
    </location>
</feature>
<feature type="chain" id="PRO_5019137174" evidence="1">
    <location>
        <begin position="33"/>
        <end position="60"/>
    </location>
</feature>
<proteinExistence type="predicted"/>
<dbReference type="Proteomes" id="UP000287519">
    <property type="component" value="Unassembled WGS sequence"/>
</dbReference>
<accession>A0A402CJ23</accession>
<reference evidence="2 3" key="1">
    <citation type="submission" date="2018-11" db="EMBL/GenBank/DDBJ databases">
        <title>Microbial catabolism of amino acid.</title>
        <authorList>
            <person name="Hibi M."/>
            <person name="Ogawa J."/>
        </authorList>
    </citation>
    <scope>NUCLEOTIDE SEQUENCE [LARGE SCALE GENOMIC DNA]</scope>
    <source>
        <strain evidence="2 3">C31-06</strain>
    </source>
</reference>
<name>A0A402CJ23_RHOWR</name>
<protein>
    <submittedName>
        <fullName evidence="2">Uncharacterized protein</fullName>
    </submittedName>
</protein>
<evidence type="ECO:0000313" key="2">
    <source>
        <dbReference type="EMBL" id="GCE43577.1"/>
    </source>
</evidence>
<dbReference type="RefSeq" id="WP_095863927.1">
    <property type="nucleotide sequence ID" value="NZ_BHYM01000079.1"/>
</dbReference>
<keyword evidence="3" id="KW-1185">Reference proteome</keyword>